<name>A0AAE4CTT5_9ACTN</name>
<feature type="compositionally biased region" description="Basic and acidic residues" evidence="1">
    <location>
        <begin position="301"/>
        <end position="310"/>
    </location>
</feature>
<feature type="compositionally biased region" description="Basic residues" evidence="1">
    <location>
        <begin position="321"/>
        <end position="330"/>
    </location>
</feature>
<evidence type="ECO:0000256" key="1">
    <source>
        <dbReference type="SAM" id="MobiDB-lite"/>
    </source>
</evidence>
<protein>
    <submittedName>
        <fullName evidence="2">Uncharacterized protein</fullName>
    </submittedName>
</protein>
<evidence type="ECO:0000313" key="2">
    <source>
        <dbReference type="EMBL" id="MDR7325676.1"/>
    </source>
</evidence>
<organism evidence="2 3">
    <name type="scientific">Catenuloplanes niger</name>
    <dbReference type="NCBI Taxonomy" id="587534"/>
    <lineage>
        <taxon>Bacteria</taxon>
        <taxon>Bacillati</taxon>
        <taxon>Actinomycetota</taxon>
        <taxon>Actinomycetes</taxon>
        <taxon>Micromonosporales</taxon>
        <taxon>Micromonosporaceae</taxon>
        <taxon>Catenuloplanes</taxon>
    </lineage>
</organism>
<dbReference type="AlphaFoldDB" id="A0AAE4CTT5"/>
<accession>A0AAE4CTT5</accession>
<feature type="compositionally biased region" description="Low complexity" evidence="1">
    <location>
        <begin position="332"/>
        <end position="342"/>
    </location>
</feature>
<feature type="compositionally biased region" description="Pro residues" evidence="1">
    <location>
        <begin position="262"/>
        <end position="274"/>
    </location>
</feature>
<reference evidence="2 3" key="1">
    <citation type="submission" date="2023-07" db="EMBL/GenBank/DDBJ databases">
        <title>Sequencing the genomes of 1000 actinobacteria strains.</title>
        <authorList>
            <person name="Klenk H.-P."/>
        </authorList>
    </citation>
    <scope>NUCLEOTIDE SEQUENCE [LARGE SCALE GENOMIC DNA]</scope>
    <source>
        <strain evidence="2 3">DSM 44711</strain>
    </source>
</reference>
<gene>
    <name evidence="2" type="ORF">J2S44_005926</name>
</gene>
<comment type="caution">
    <text evidence="2">The sequence shown here is derived from an EMBL/GenBank/DDBJ whole genome shotgun (WGS) entry which is preliminary data.</text>
</comment>
<feature type="region of interest" description="Disordered" evidence="1">
    <location>
        <begin position="62"/>
        <end position="342"/>
    </location>
</feature>
<sequence>MAFRSRCVLIAHDRGSPAGAPNRPREQPPGLFRTRRGGGIGRWTGRRWIRWRIQRVRPARIRQVRPTDPARPAPRIRRITVDATGASRPTDPAGPGRRIPADGSRAPGPRIRRIPTDATRASRPPDRHVPADPTGASRPMDPADPGRRHRASRPADPAGPGRPNPARPSLQIRPSSDRPRGRTSPQRRRSPMCDAAGSGQWPEPATRPRRGTRYYYPRPKLAAPTVGIRTPPGAATRGESRSSPVGGQNWSGITHHRNSPRTSPPNSPRRPPNPAAAGRHPKRPGVTGSRNPSHTDGGHNQPRDPADAGTHRTPTAAATGRAHRWPRPRRAPPTAGPAGSQP</sequence>
<evidence type="ECO:0000313" key="3">
    <source>
        <dbReference type="Proteomes" id="UP001183629"/>
    </source>
</evidence>
<dbReference type="EMBL" id="JAVDYC010000001">
    <property type="protein sequence ID" value="MDR7325676.1"/>
    <property type="molecule type" value="Genomic_DNA"/>
</dbReference>
<proteinExistence type="predicted"/>
<dbReference type="Proteomes" id="UP001183629">
    <property type="component" value="Unassembled WGS sequence"/>
</dbReference>
<feature type="region of interest" description="Disordered" evidence="1">
    <location>
        <begin position="13"/>
        <end position="38"/>
    </location>
</feature>
<feature type="compositionally biased region" description="Polar residues" evidence="1">
    <location>
        <begin position="241"/>
        <end position="252"/>
    </location>
</feature>
<keyword evidence="3" id="KW-1185">Reference proteome</keyword>